<sequence length="147" mass="16309">MHTPLIKLFSIAFILAGVVAFSWYSVDNAASSDAIHCDVNTGMCDEIAGIKLTFESSIVANKPMLVRFRLPESAQQQVPYFNATLTGQEMYMGITQTQLTRVAQTNLYQGELRIPVCTTSAMSWQLAISVPDADVEPLHYQFTLMQP</sequence>
<dbReference type="EMBL" id="SNZA01000003">
    <property type="protein sequence ID" value="TDR13045.1"/>
    <property type="molecule type" value="Genomic_DNA"/>
</dbReference>
<gene>
    <name evidence="1" type="ORF">C8D85_1918</name>
</gene>
<keyword evidence="2" id="KW-1185">Reference proteome</keyword>
<protein>
    <recommendedName>
        <fullName evidence="3">YtkA-like domain-containing protein</fullName>
    </recommendedName>
</protein>
<dbReference type="Proteomes" id="UP000295729">
    <property type="component" value="Unassembled WGS sequence"/>
</dbReference>
<evidence type="ECO:0000313" key="2">
    <source>
        <dbReference type="Proteomes" id="UP000295729"/>
    </source>
</evidence>
<dbReference type="OrthoDB" id="5917490at2"/>
<dbReference type="RefSeq" id="WP_133562061.1">
    <property type="nucleotide sequence ID" value="NZ_SNZA01000003.1"/>
</dbReference>
<reference evidence="1 2" key="1">
    <citation type="submission" date="2019-03" db="EMBL/GenBank/DDBJ databases">
        <title>Genomic Encyclopedia of Type Strains, Phase IV (KMG-IV): sequencing the most valuable type-strain genomes for metagenomic binning, comparative biology and taxonomic classification.</title>
        <authorList>
            <person name="Goeker M."/>
        </authorList>
    </citation>
    <scope>NUCLEOTIDE SEQUENCE [LARGE SCALE GENOMIC DNA]</scope>
    <source>
        <strain evidence="1 2">DSM 5604</strain>
    </source>
</reference>
<accession>A0A4R6X2B6</accession>
<comment type="caution">
    <text evidence="1">The sequence shown here is derived from an EMBL/GenBank/DDBJ whole genome shotgun (WGS) entry which is preliminary data.</text>
</comment>
<dbReference type="AlphaFoldDB" id="A0A4R6X2B6"/>
<organism evidence="1 2">
    <name type="scientific">Marinomonas communis</name>
    <dbReference type="NCBI Taxonomy" id="28254"/>
    <lineage>
        <taxon>Bacteria</taxon>
        <taxon>Pseudomonadati</taxon>
        <taxon>Pseudomonadota</taxon>
        <taxon>Gammaproteobacteria</taxon>
        <taxon>Oceanospirillales</taxon>
        <taxon>Oceanospirillaceae</taxon>
        <taxon>Marinomonas</taxon>
    </lineage>
</organism>
<evidence type="ECO:0000313" key="1">
    <source>
        <dbReference type="EMBL" id="TDR13045.1"/>
    </source>
</evidence>
<proteinExistence type="predicted"/>
<evidence type="ECO:0008006" key="3">
    <source>
        <dbReference type="Google" id="ProtNLM"/>
    </source>
</evidence>
<name>A0A4R6X2B6_9GAMM</name>